<feature type="domain" description="Terpene synthase metal-binding" evidence="13">
    <location>
        <begin position="268"/>
        <end position="478"/>
    </location>
</feature>
<dbReference type="InterPro" id="IPR001906">
    <property type="entry name" value="Terpene_synth_N"/>
</dbReference>
<dbReference type="GO" id="GO:0034768">
    <property type="term" value="F:(E)-beta-ocimene synthase activity"/>
    <property type="evidence" value="ECO:0007669"/>
    <property type="project" value="UniProtKB-EC"/>
</dbReference>
<evidence type="ECO:0000256" key="7">
    <source>
        <dbReference type="ARBA" id="ARBA00050824"/>
    </source>
</evidence>
<accession>G7ITP0</accession>
<dbReference type="InterPro" id="IPR005630">
    <property type="entry name" value="Terpene_synthase_metal-bd"/>
</dbReference>
<dbReference type="eggNOG" id="ENOG502QUCN">
    <property type="taxonomic scope" value="Eukaryota"/>
</dbReference>
<comment type="catalytic activity">
    <reaction evidence="8">
        <text>(2E)-geranyl diphosphate = tricyclene + diphosphate</text>
        <dbReference type="Rhea" id="RHEA:32687"/>
        <dbReference type="ChEBI" id="CHEBI:33019"/>
        <dbReference type="ChEBI" id="CHEBI:58057"/>
        <dbReference type="ChEBI" id="CHEBI:64266"/>
        <dbReference type="EC" id="4.2.3.105"/>
    </reaction>
</comment>
<evidence type="ECO:0000256" key="6">
    <source>
        <dbReference type="ARBA" id="ARBA00023239"/>
    </source>
</evidence>
<keyword evidence="16" id="KW-1185">Reference proteome</keyword>
<dbReference type="PaxDb" id="3880-AES66816"/>
<comment type="catalytic activity">
    <reaction evidence="7">
        <text>(2E)-geranyl diphosphate = (E)-beta-ocimene + diphosphate</text>
        <dbReference type="Rhea" id="RHEA:32691"/>
        <dbReference type="ChEBI" id="CHEBI:33019"/>
        <dbReference type="ChEBI" id="CHEBI:58057"/>
        <dbReference type="ChEBI" id="CHEBI:64280"/>
        <dbReference type="EC" id="4.2.3.106"/>
    </reaction>
</comment>
<evidence type="ECO:0000256" key="5">
    <source>
        <dbReference type="ARBA" id="ARBA00022842"/>
    </source>
</evidence>
<dbReference type="HOGENOM" id="CLU_003125_7_2_1"/>
<dbReference type="ExpressionAtlas" id="G7ITP0">
    <property type="expression patterns" value="differential"/>
</dbReference>
<proteinExistence type="predicted"/>
<dbReference type="GO" id="GO:0000287">
    <property type="term" value="F:magnesium ion binding"/>
    <property type="evidence" value="ECO:0007669"/>
    <property type="project" value="InterPro"/>
</dbReference>
<dbReference type="Proteomes" id="UP000002051">
    <property type="component" value="Chromosome 2"/>
</dbReference>
<dbReference type="PANTHER" id="PTHR31225">
    <property type="entry name" value="OS04G0344100 PROTEIN-RELATED"/>
    <property type="match status" value="1"/>
</dbReference>
<protein>
    <recommendedName>
        <fullName evidence="11">(E)-beta-ocimene synthase</fullName>
        <ecNumber evidence="10">4.2.3.105</ecNumber>
        <ecNumber evidence="9">4.2.3.106</ecNumber>
    </recommendedName>
</protein>
<keyword evidence="3" id="KW-0479">Metal-binding</keyword>
<sequence>MSLAPATSVDSTEHAIPDFKRPIVNFSPSIWRNVFLQYDSESVEINGNMKQQVEMEKDEVKKMFLFSRNDSEQNLNFIDSLQRLGISYHFEREIDEALEQIHNTFTNNKEITTKEGSLHFLALAFRLLRQNRHHLSADIFEKFKNNKGNFNEKLFQDVQEMWSLYEAAQLKINGEDILNEALDFTFSHLNSLITNKLSPFLEKKIRHCLKTPLHKGVPRLETRCYISSYSEEPSHSKILLNFAKLDFNMLQKMHKKELGSITKDMWWKKTDFATEVPYVRDRVVEAYFWPLCMSYEPKYTTSRKIVGKLVACISLLDDTYDAYGTVEELELFTQAIQRWDFSLIQSLPKCMKVVFNTIVELWDEIVMILVETGKSNLVLQYIKEEFYKLAQSYLVETKWCNEGFIPTYDEYKANGIISSTLPLQILSFLGFGEFSNKELFDWIFSDPKIIEAVSAIGRLADDISSHKFEQQRVHVASSREEAYKLIQIEIEDYWIIMNEECLKIENIPRSVLEIILNVARITEFTYENFEDKYTKAELMKDYIVALLIDPIRIEQCK</sequence>
<evidence type="ECO:0000313" key="14">
    <source>
        <dbReference type="EMBL" id="AES66816.1"/>
    </source>
</evidence>
<dbReference type="FunFam" id="1.10.600.10:FF:000007">
    <property type="entry name" value="Isoprene synthase, chloroplastic"/>
    <property type="match status" value="1"/>
</dbReference>
<dbReference type="Pfam" id="PF01397">
    <property type="entry name" value="Terpene_synth"/>
    <property type="match status" value="1"/>
</dbReference>
<evidence type="ECO:0000256" key="4">
    <source>
        <dbReference type="ARBA" id="ARBA00022821"/>
    </source>
</evidence>
<dbReference type="EnsemblPlants" id="AES66816">
    <property type="protein sequence ID" value="AES66816"/>
    <property type="gene ID" value="MTR_2g082060"/>
</dbReference>
<dbReference type="InterPro" id="IPR008930">
    <property type="entry name" value="Terpenoid_cyclase/PrenylTrfase"/>
</dbReference>
<reference evidence="14 16" key="1">
    <citation type="journal article" date="2011" name="Nature">
        <title>The Medicago genome provides insight into the evolution of rhizobial symbioses.</title>
        <authorList>
            <person name="Young N.D."/>
            <person name="Debelle F."/>
            <person name="Oldroyd G.E."/>
            <person name="Geurts R."/>
            <person name="Cannon S.B."/>
            <person name="Udvardi M.K."/>
            <person name="Benedito V.A."/>
            <person name="Mayer K.F."/>
            <person name="Gouzy J."/>
            <person name="Schoof H."/>
            <person name="Van de Peer Y."/>
            <person name="Proost S."/>
            <person name="Cook D.R."/>
            <person name="Meyers B.C."/>
            <person name="Spannagl M."/>
            <person name="Cheung F."/>
            <person name="De Mita S."/>
            <person name="Krishnakumar V."/>
            <person name="Gundlach H."/>
            <person name="Zhou S."/>
            <person name="Mudge J."/>
            <person name="Bharti A.K."/>
            <person name="Murray J.D."/>
            <person name="Naoumkina M.A."/>
            <person name="Rosen B."/>
            <person name="Silverstein K.A."/>
            <person name="Tang H."/>
            <person name="Rombauts S."/>
            <person name="Zhao P.X."/>
            <person name="Zhou P."/>
            <person name="Barbe V."/>
            <person name="Bardou P."/>
            <person name="Bechner M."/>
            <person name="Bellec A."/>
            <person name="Berger A."/>
            <person name="Berges H."/>
            <person name="Bidwell S."/>
            <person name="Bisseling T."/>
            <person name="Choisne N."/>
            <person name="Couloux A."/>
            <person name="Denny R."/>
            <person name="Deshpande S."/>
            <person name="Dai X."/>
            <person name="Doyle J.J."/>
            <person name="Dudez A.M."/>
            <person name="Farmer A.D."/>
            <person name="Fouteau S."/>
            <person name="Franken C."/>
            <person name="Gibelin C."/>
            <person name="Gish J."/>
            <person name="Goldstein S."/>
            <person name="Gonzalez A.J."/>
            <person name="Green P.J."/>
            <person name="Hallab A."/>
            <person name="Hartog M."/>
            <person name="Hua A."/>
            <person name="Humphray S.J."/>
            <person name="Jeong D.H."/>
            <person name="Jing Y."/>
            <person name="Jocker A."/>
            <person name="Kenton S.M."/>
            <person name="Kim D.J."/>
            <person name="Klee K."/>
            <person name="Lai H."/>
            <person name="Lang C."/>
            <person name="Lin S."/>
            <person name="Macmil S.L."/>
            <person name="Magdelenat G."/>
            <person name="Matthews L."/>
            <person name="McCorrison J."/>
            <person name="Monaghan E.L."/>
            <person name="Mun J.H."/>
            <person name="Najar F.Z."/>
            <person name="Nicholson C."/>
            <person name="Noirot C."/>
            <person name="O'Bleness M."/>
            <person name="Paule C.R."/>
            <person name="Poulain J."/>
            <person name="Prion F."/>
            <person name="Qin B."/>
            <person name="Qu C."/>
            <person name="Retzel E.F."/>
            <person name="Riddle C."/>
            <person name="Sallet E."/>
            <person name="Samain S."/>
            <person name="Samson N."/>
            <person name="Sanders I."/>
            <person name="Saurat O."/>
            <person name="Scarpelli C."/>
            <person name="Schiex T."/>
            <person name="Segurens B."/>
            <person name="Severin A.J."/>
            <person name="Sherrier D.J."/>
            <person name="Shi R."/>
            <person name="Sims S."/>
            <person name="Singer S.R."/>
            <person name="Sinharoy S."/>
            <person name="Sterck L."/>
            <person name="Viollet A."/>
            <person name="Wang B.B."/>
            <person name="Wang K."/>
            <person name="Wang M."/>
            <person name="Wang X."/>
            <person name="Warfsmann J."/>
            <person name="Weissenbach J."/>
            <person name="White D.D."/>
            <person name="White J.D."/>
            <person name="Wiley G.B."/>
            <person name="Wincker P."/>
            <person name="Xing Y."/>
            <person name="Yang L."/>
            <person name="Yao Z."/>
            <person name="Ying F."/>
            <person name="Zhai J."/>
            <person name="Zhou L."/>
            <person name="Zuber A."/>
            <person name="Denarie J."/>
            <person name="Dixon R.A."/>
            <person name="May G.D."/>
            <person name="Schwartz D.C."/>
            <person name="Rogers J."/>
            <person name="Quetier F."/>
            <person name="Town C.D."/>
            <person name="Roe B.A."/>
        </authorList>
    </citation>
    <scope>NUCLEOTIDE SEQUENCE [LARGE SCALE GENOMIC DNA]</scope>
    <source>
        <strain evidence="14">A17</strain>
        <strain evidence="15 16">cv. Jemalong A17</strain>
    </source>
</reference>
<dbReference type="EC" id="4.2.3.105" evidence="10"/>
<dbReference type="InterPro" id="IPR036965">
    <property type="entry name" value="Terpene_synth_N_sf"/>
</dbReference>
<evidence type="ECO:0000259" key="12">
    <source>
        <dbReference type="Pfam" id="PF01397"/>
    </source>
</evidence>
<dbReference type="SUPFAM" id="SSF48239">
    <property type="entry name" value="Terpenoid cyclases/Protein prenyltransferases"/>
    <property type="match status" value="1"/>
</dbReference>
<evidence type="ECO:0000256" key="1">
    <source>
        <dbReference type="ARBA" id="ARBA00001946"/>
    </source>
</evidence>
<dbReference type="GO" id="GO:0009570">
    <property type="term" value="C:chloroplast stroma"/>
    <property type="evidence" value="ECO:0007669"/>
    <property type="project" value="UniProtKB-SubCell"/>
</dbReference>
<dbReference type="Pfam" id="PF03936">
    <property type="entry name" value="Terpene_synth_C"/>
    <property type="match status" value="1"/>
</dbReference>
<dbReference type="STRING" id="3880.G7ITP0"/>
<dbReference type="SFLD" id="SFLDG01019">
    <property type="entry name" value="Terpene_Cyclase_Like_1_C_Termi"/>
    <property type="match status" value="1"/>
</dbReference>
<dbReference type="PANTHER" id="PTHR31225:SF241">
    <property type="entry name" value="TERPENE SYNTHASE FAMILY, METAL-BINDING DOMAIN PROTEIN"/>
    <property type="match status" value="1"/>
</dbReference>
<dbReference type="InterPro" id="IPR050148">
    <property type="entry name" value="Terpene_synthase-like"/>
</dbReference>
<dbReference type="GO" id="GO:0010333">
    <property type="term" value="F:terpene synthase activity"/>
    <property type="evidence" value="ECO:0000318"/>
    <property type="project" value="GO_Central"/>
</dbReference>
<evidence type="ECO:0000256" key="2">
    <source>
        <dbReference type="ARBA" id="ARBA00004470"/>
    </source>
</evidence>
<comment type="cofactor">
    <cofactor evidence="1">
        <name>Mg(2+)</name>
        <dbReference type="ChEBI" id="CHEBI:18420"/>
    </cofactor>
</comment>
<dbReference type="GO" id="GO:0102701">
    <property type="term" value="F:tricyclene synthase activity"/>
    <property type="evidence" value="ECO:0007669"/>
    <property type="project" value="UniProtKB-EC"/>
</dbReference>
<organism evidence="14 16">
    <name type="scientific">Medicago truncatula</name>
    <name type="common">Barrel medic</name>
    <name type="synonym">Medicago tribuloides</name>
    <dbReference type="NCBI Taxonomy" id="3880"/>
    <lineage>
        <taxon>Eukaryota</taxon>
        <taxon>Viridiplantae</taxon>
        <taxon>Streptophyta</taxon>
        <taxon>Embryophyta</taxon>
        <taxon>Tracheophyta</taxon>
        <taxon>Spermatophyta</taxon>
        <taxon>Magnoliopsida</taxon>
        <taxon>eudicotyledons</taxon>
        <taxon>Gunneridae</taxon>
        <taxon>Pentapetalae</taxon>
        <taxon>rosids</taxon>
        <taxon>fabids</taxon>
        <taxon>Fabales</taxon>
        <taxon>Fabaceae</taxon>
        <taxon>Papilionoideae</taxon>
        <taxon>50 kb inversion clade</taxon>
        <taxon>NPAAA clade</taxon>
        <taxon>Hologalegina</taxon>
        <taxon>IRL clade</taxon>
        <taxon>Trifolieae</taxon>
        <taxon>Medicago</taxon>
    </lineage>
</organism>
<evidence type="ECO:0000256" key="11">
    <source>
        <dbReference type="ARBA" id="ARBA00079290"/>
    </source>
</evidence>
<dbReference type="CDD" id="cd00684">
    <property type="entry name" value="Terpene_cyclase_plant_C1"/>
    <property type="match status" value="1"/>
</dbReference>
<keyword evidence="6" id="KW-0456">Lyase</keyword>
<gene>
    <name evidence="14" type="ordered locus">MTR_2g082060</name>
</gene>
<evidence type="ECO:0000256" key="3">
    <source>
        <dbReference type="ARBA" id="ARBA00022723"/>
    </source>
</evidence>
<dbReference type="EC" id="4.2.3.106" evidence="9"/>
<comment type="subcellular location">
    <subcellularLocation>
        <location evidence="2">Plastid</location>
        <location evidence="2">Chloroplast stroma</location>
    </subcellularLocation>
</comment>
<name>G7ITP0_MEDTR</name>
<reference evidence="14 16" key="2">
    <citation type="journal article" date="2014" name="BMC Genomics">
        <title>An improved genome release (version Mt4.0) for the model legume Medicago truncatula.</title>
        <authorList>
            <person name="Tang H."/>
            <person name="Krishnakumar V."/>
            <person name="Bidwell S."/>
            <person name="Rosen B."/>
            <person name="Chan A."/>
            <person name="Zhou S."/>
            <person name="Gentzbittel L."/>
            <person name="Childs K.L."/>
            <person name="Yandell M."/>
            <person name="Gundlach H."/>
            <person name="Mayer K.F."/>
            <person name="Schwartz D.C."/>
            <person name="Town C.D."/>
        </authorList>
    </citation>
    <scope>GENOME REANNOTATION</scope>
    <source>
        <strain evidence="15 16">cv. Jemalong A17</strain>
    </source>
</reference>
<dbReference type="AlphaFoldDB" id="G7ITP0"/>
<evidence type="ECO:0000313" key="16">
    <source>
        <dbReference type="Proteomes" id="UP000002051"/>
    </source>
</evidence>
<evidence type="ECO:0000313" key="15">
    <source>
        <dbReference type="EnsemblPlants" id="AES66816"/>
    </source>
</evidence>
<evidence type="ECO:0000256" key="10">
    <source>
        <dbReference type="ARBA" id="ARBA00067061"/>
    </source>
</evidence>
<reference evidence="15" key="3">
    <citation type="submission" date="2015-04" db="UniProtKB">
        <authorList>
            <consortium name="EnsemblPlants"/>
        </authorList>
    </citation>
    <scope>IDENTIFICATION</scope>
    <source>
        <strain evidence="15">cv. Jemalong A17</strain>
    </source>
</reference>
<dbReference type="OMA" id="RDRMLEM"/>
<evidence type="ECO:0000256" key="8">
    <source>
        <dbReference type="ARBA" id="ARBA00052932"/>
    </source>
</evidence>
<dbReference type="EMBL" id="CM001218">
    <property type="protein sequence ID" value="AES66816.1"/>
    <property type="molecule type" value="Genomic_DNA"/>
</dbReference>
<dbReference type="GO" id="GO:0009611">
    <property type="term" value="P:response to wounding"/>
    <property type="evidence" value="ECO:0007669"/>
    <property type="project" value="UniProtKB-ARBA"/>
</dbReference>
<dbReference type="Gene3D" id="1.10.600.10">
    <property type="entry name" value="Farnesyl Diphosphate Synthase"/>
    <property type="match status" value="1"/>
</dbReference>
<dbReference type="FunFam" id="1.50.10.130:FF:000001">
    <property type="entry name" value="Isoprene synthase, chloroplastic"/>
    <property type="match status" value="1"/>
</dbReference>
<dbReference type="Gene3D" id="1.50.10.130">
    <property type="entry name" value="Terpene synthase, N-terminal domain"/>
    <property type="match status" value="1"/>
</dbReference>
<feature type="domain" description="Terpene synthase N-terminal" evidence="12">
    <location>
        <begin position="30"/>
        <end position="209"/>
    </location>
</feature>
<dbReference type="InterPro" id="IPR034741">
    <property type="entry name" value="Terpene_cyclase-like_1_C"/>
</dbReference>
<evidence type="ECO:0000259" key="13">
    <source>
        <dbReference type="Pfam" id="PF03936"/>
    </source>
</evidence>
<dbReference type="InterPro" id="IPR044814">
    <property type="entry name" value="Terpene_cyclase_plant_C1"/>
</dbReference>
<evidence type="ECO:0000256" key="9">
    <source>
        <dbReference type="ARBA" id="ARBA00067060"/>
    </source>
</evidence>
<keyword evidence="5" id="KW-0460">Magnesium</keyword>
<dbReference type="GO" id="GO:0080027">
    <property type="term" value="P:response to herbivore"/>
    <property type="evidence" value="ECO:0007669"/>
    <property type="project" value="UniProtKB-ARBA"/>
</dbReference>
<dbReference type="GO" id="GO:0016102">
    <property type="term" value="P:diterpenoid biosynthetic process"/>
    <property type="evidence" value="ECO:0007669"/>
    <property type="project" value="InterPro"/>
</dbReference>
<dbReference type="SUPFAM" id="SSF48576">
    <property type="entry name" value="Terpenoid synthases"/>
    <property type="match status" value="1"/>
</dbReference>
<dbReference type="InterPro" id="IPR008949">
    <property type="entry name" value="Isoprenoid_synthase_dom_sf"/>
</dbReference>
<dbReference type="GO" id="GO:0006952">
    <property type="term" value="P:defense response"/>
    <property type="evidence" value="ECO:0007669"/>
    <property type="project" value="UniProtKB-KW"/>
</dbReference>
<keyword evidence="4" id="KW-0611">Plant defense</keyword>
<dbReference type="SFLD" id="SFLDS00005">
    <property type="entry name" value="Isoprenoid_Synthase_Type_I"/>
    <property type="match status" value="1"/>
</dbReference>
<dbReference type="GO" id="GO:0046246">
    <property type="term" value="P:terpene biosynthetic process"/>
    <property type="evidence" value="ECO:0000318"/>
    <property type="project" value="GO_Central"/>
</dbReference>